<keyword evidence="2" id="KW-1185">Reference proteome</keyword>
<sequence length="72" mass="8019">MNWSLGKHALVNGDSLSGTSDLKGVIKQFIKQPVHESELVAVQCPVLVWRAASETHEKEILMRCKDQLLGFT</sequence>
<proteinExistence type="predicted"/>
<evidence type="ECO:0000313" key="2">
    <source>
        <dbReference type="Proteomes" id="UP001189624"/>
    </source>
</evidence>
<reference evidence="1" key="1">
    <citation type="submission" date="2023-10" db="EMBL/GenBank/DDBJ databases">
        <authorList>
            <person name="Domelevo Entfellner J.-B."/>
        </authorList>
    </citation>
    <scope>NUCLEOTIDE SEQUENCE</scope>
</reference>
<gene>
    <name evidence="1" type="ORF">AYBTSS11_LOCUS26353</name>
</gene>
<evidence type="ECO:0000313" key="1">
    <source>
        <dbReference type="EMBL" id="CAJ1974280.1"/>
    </source>
</evidence>
<name>A0AA86T5D8_9FABA</name>
<dbReference type="AlphaFoldDB" id="A0AA86T5D8"/>
<accession>A0AA86T5D8</accession>
<dbReference type="Gramene" id="rna-AYBTSS11_LOCUS26353">
    <property type="protein sequence ID" value="CAJ1974280.1"/>
    <property type="gene ID" value="gene-AYBTSS11_LOCUS26353"/>
</dbReference>
<organism evidence="1 2">
    <name type="scientific">Sphenostylis stenocarpa</name>
    <dbReference type="NCBI Taxonomy" id="92480"/>
    <lineage>
        <taxon>Eukaryota</taxon>
        <taxon>Viridiplantae</taxon>
        <taxon>Streptophyta</taxon>
        <taxon>Embryophyta</taxon>
        <taxon>Tracheophyta</taxon>
        <taxon>Spermatophyta</taxon>
        <taxon>Magnoliopsida</taxon>
        <taxon>eudicotyledons</taxon>
        <taxon>Gunneridae</taxon>
        <taxon>Pentapetalae</taxon>
        <taxon>rosids</taxon>
        <taxon>fabids</taxon>
        <taxon>Fabales</taxon>
        <taxon>Fabaceae</taxon>
        <taxon>Papilionoideae</taxon>
        <taxon>50 kb inversion clade</taxon>
        <taxon>NPAAA clade</taxon>
        <taxon>indigoferoid/millettioid clade</taxon>
        <taxon>Phaseoleae</taxon>
        <taxon>Sphenostylis</taxon>
    </lineage>
</organism>
<dbReference type="EMBL" id="OY731406">
    <property type="protein sequence ID" value="CAJ1974280.1"/>
    <property type="molecule type" value="Genomic_DNA"/>
</dbReference>
<dbReference type="Proteomes" id="UP001189624">
    <property type="component" value="Chromosome 9"/>
</dbReference>
<protein>
    <submittedName>
        <fullName evidence="1">Uncharacterized protein</fullName>
    </submittedName>
</protein>